<sequence length="93" mass="10195">MRRFDFKIEFDYLKPEQAWDVFQSHCRQLGLPDAGDAVVKAELLCLKQLALGDFAAVAKQAKVLPLADAAALLTALKHECSLKEGAKGTFGFV</sequence>
<reference evidence="1" key="2">
    <citation type="journal article" date="2022" name="Res Sq">
        <title>Evolution of multicellular longitudinally dividing oral cavity symbionts (Neisseriaceae).</title>
        <authorList>
            <person name="Nyongesa S."/>
            <person name="Weber P."/>
            <person name="Bernet E."/>
            <person name="Pullido F."/>
            <person name="Nieckarz M."/>
            <person name="Delaby M."/>
            <person name="Nieves C."/>
            <person name="Viehboeck T."/>
            <person name="Krause N."/>
            <person name="Rivera-Millot A."/>
            <person name="Nakamura A."/>
            <person name="Vischer N."/>
            <person name="VanNieuwenhze M."/>
            <person name="Brun Y."/>
            <person name="Cava F."/>
            <person name="Bulgheresi S."/>
            <person name="Veyrier F."/>
        </authorList>
    </citation>
    <scope>NUCLEOTIDE SEQUENCE</scope>
    <source>
        <strain evidence="1">17694</strain>
    </source>
</reference>
<accession>A0A8T9MRQ7</accession>
<proteinExistence type="predicted"/>
<keyword evidence="2" id="KW-1185">Reference proteome</keyword>
<dbReference type="Proteomes" id="UP000831534">
    <property type="component" value="Chromosome"/>
</dbReference>
<organism evidence="1 2">
    <name type="scientific">Conchiformibius kuhniae</name>
    <dbReference type="NCBI Taxonomy" id="211502"/>
    <lineage>
        <taxon>Bacteria</taxon>
        <taxon>Pseudomonadati</taxon>
        <taxon>Pseudomonadota</taxon>
        <taxon>Betaproteobacteria</taxon>
        <taxon>Neisseriales</taxon>
        <taxon>Neisseriaceae</taxon>
        <taxon>Conchiformibius</taxon>
    </lineage>
</organism>
<reference evidence="1" key="1">
    <citation type="submission" date="2021-12" db="EMBL/GenBank/DDBJ databases">
        <authorList>
            <person name="Veyrier F.J."/>
        </authorList>
    </citation>
    <scope>NUCLEOTIDE SEQUENCE</scope>
    <source>
        <strain evidence="1">17694</strain>
    </source>
</reference>
<dbReference type="AlphaFoldDB" id="A0A8T9MRQ7"/>
<name>A0A8T9MRQ7_9NEIS</name>
<dbReference type="EMBL" id="CP091521">
    <property type="protein sequence ID" value="UOP04277.1"/>
    <property type="molecule type" value="Genomic_DNA"/>
</dbReference>
<gene>
    <name evidence="1" type="ORF">LVJ77_07765</name>
</gene>
<evidence type="ECO:0000313" key="2">
    <source>
        <dbReference type="Proteomes" id="UP000831534"/>
    </source>
</evidence>
<protein>
    <submittedName>
        <fullName evidence="1">Uncharacterized protein</fullName>
    </submittedName>
</protein>
<evidence type="ECO:0000313" key="1">
    <source>
        <dbReference type="EMBL" id="UOP04277.1"/>
    </source>
</evidence>